<dbReference type="PANTHER" id="PTHR44846">
    <property type="entry name" value="MANNOSYL-D-GLYCERATE TRANSPORT/METABOLISM SYSTEM REPRESSOR MNGR-RELATED"/>
    <property type="match status" value="1"/>
</dbReference>
<dbReference type="Proteomes" id="UP001597417">
    <property type="component" value="Unassembled WGS sequence"/>
</dbReference>
<feature type="region of interest" description="Disordered" evidence="4">
    <location>
        <begin position="69"/>
        <end position="90"/>
    </location>
</feature>
<comment type="caution">
    <text evidence="6">The sequence shown here is derived from an EMBL/GenBank/DDBJ whole genome shotgun (WGS) entry which is preliminary data.</text>
</comment>
<proteinExistence type="predicted"/>
<dbReference type="SMART" id="SM00345">
    <property type="entry name" value="HTH_GNTR"/>
    <property type="match status" value="1"/>
</dbReference>
<keyword evidence="3" id="KW-0804">Transcription</keyword>
<dbReference type="SUPFAM" id="SSF46785">
    <property type="entry name" value="Winged helix' DNA-binding domain"/>
    <property type="match status" value="1"/>
</dbReference>
<accession>A0ABW5FU08</accession>
<evidence type="ECO:0000313" key="7">
    <source>
        <dbReference type="Proteomes" id="UP001597417"/>
    </source>
</evidence>
<name>A0ABW5FU08_9PSEU</name>
<dbReference type="PROSITE" id="PS50949">
    <property type="entry name" value="HTH_GNTR"/>
    <property type="match status" value="1"/>
</dbReference>
<evidence type="ECO:0000313" key="6">
    <source>
        <dbReference type="EMBL" id="MFD2418503.1"/>
    </source>
</evidence>
<dbReference type="Gene3D" id="1.10.10.10">
    <property type="entry name" value="Winged helix-like DNA-binding domain superfamily/Winged helix DNA-binding domain"/>
    <property type="match status" value="1"/>
</dbReference>
<dbReference type="PANTHER" id="PTHR44846:SF17">
    <property type="entry name" value="GNTR-FAMILY TRANSCRIPTIONAL REGULATOR"/>
    <property type="match status" value="1"/>
</dbReference>
<dbReference type="EMBL" id="JBHUKR010000007">
    <property type="protein sequence ID" value="MFD2418503.1"/>
    <property type="molecule type" value="Genomic_DNA"/>
</dbReference>
<dbReference type="InterPro" id="IPR036390">
    <property type="entry name" value="WH_DNA-bd_sf"/>
</dbReference>
<evidence type="ECO:0000256" key="3">
    <source>
        <dbReference type="ARBA" id="ARBA00023163"/>
    </source>
</evidence>
<evidence type="ECO:0000259" key="5">
    <source>
        <dbReference type="PROSITE" id="PS50949"/>
    </source>
</evidence>
<keyword evidence="2" id="KW-0238">DNA-binding</keyword>
<reference evidence="7" key="1">
    <citation type="journal article" date="2019" name="Int. J. Syst. Evol. Microbiol.">
        <title>The Global Catalogue of Microorganisms (GCM) 10K type strain sequencing project: providing services to taxonomists for standard genome sequencing and annotation.</title>
        <authorList>
            <consortium name="The Broad Institute Genomics Platform"/>
            <consortium name="The Broad Institute Genome Sequencing Center for Infectious Disease"/>
            <person name="Wu L."/>
            <person name="Ma J."/>
        </authorList>
    </citation>
    <scope>NUCLEOTIDE SEQUENCE [LARGE SCALE GENOMIC DNA]</scope>
    <source>
        <strain evidence="7">CGMCC 4.7645</strain>
    </source>
</reference>
<gene>
    <name evidence="6" type="ORF">ACFSXZ_19445</name>
</gene>
<keyword evidence="7" id="KW-1185">Reference proteome</keyword>
<evidence type="ECO:0000256" key="2">
    <source>
        <dbReference type="ARBA" id="ARBA00023125"/>
    </source>
</evidence>
<dbReference type="CDD" id="cd07377">
    <property type="entry name" value="WHTH_GntR"/>
    <property type="match status" value="1"/>
</dbReference>
<feature type="domain" description="HTH gntR-type" evidence="5">
    <location>
        <begin position="10"/>
        <end position="78"/>
    </location>
</feature>
<dbReference type="InterPro" id="IPR036388">
    <property type="entry name" value="WH-like_DNA-bd_sf"/>
</dbReference>
<evidence type="ECO:0000256" key="1">
    <source>
        <dbReference type="ARBA" id="ARBA00023015"/>
    </source>
</evidence>
<organism evidence="6 7">
    <name type="scientific">Amycolatopsis pigmentata</name>
    <dbReference type="NCBI Taxonomy" id="450801"/>
    <lineage>
        <taxon>Bacteria</taxon>
        <taxon>Bacillati</taxon>
        <taxon>Actinomycetota</taxon>
        <taxon>Actinomycetes</taxon>
        <taxon>Pseudonocardiales</taxon>
        <taxon>Pseudonocardiaceae</taxon>
        <taxon>Amycolatopsis</taxon>
    </lineage>
</organism>
<dbReference type="RefSeq" id="WP_378266437.1">
    <property type="nucleotide sequence ID" value="NZ_JBHUKR010000007.1"/>
</dbReference>
<dbReference type="InterPro" id="IPR050679">
    <property type="entry name" value="Bact_HTH_transcr_reg"/>
</dbReference>
<dbReference type="InterPro" id="IPR000524">
    <property type="entry name" value="Tscrpt_reg_HTH_GntR"/>
</dbReference>
<keyword evidence="1" id="KW-0805">Transcription regulation</keyword>
<evidence type="ECO:0000256" key="4">
    <source>
        <dbReference type="SAM" id="MobiDB-lite"/>
    </source>
</evidence>
<protein>
    <submittedName>
        <fullName evidence="6">GntR family transcriptional regulator</fullName>
    </submittedName>
</protein>
<dbReference type="Pfam" id="PF00392">
    <property type="entry name" value="GntR"/>
    <property type="match status" value="1"/>
</dbReference>
<sequence length="123" mass="12800">MGKLDPNSPQAPKFQIADDIVAAVRAGKYAPGDPLPSYKALAAEYGVAVGTVQSAVAVLRERAVVVTRHGTGSSIHPDLDPEKLPGPTGQQVAVPAADLAEALSLLHEINERLKAVEANTRAD</sequence>